<feature type="domain" description="FAD dependent oxidoreductase" evidence="2">
    <location>
        <begin position="2"/>
        <end position="341"/>
    </location>
</feature>
<dbReference type="GO" id="GO:0016491">
    <property type="term" value="F:oxidoreductase activity"/>
    <property type="evidence" value="ECO:0007669"/>
    <property type="project" value="UniProtKB-KW"/>
</dbReference>
<dbReference type="SUPFAM" id="SSF54373">
    <property type="entry name" value="FAD-linked reductases, C-terminal domain"/>
    <property type="match status" value="1"/>
</dbReference>
<dbReference type="PANTHER" id="PTHR13847">
    <property type="entry name" value="SARCOSINE DEHYDROGENASE-RELATED"/>
    <property type="match status" value="1"/>
</dbReference>
<dbReference type="AlphaFoldDB" id="A0A411HQ01"/>
<accession>A0A411HQ01</accession>
<reference evidence="3 4" key="1">
    <citation type="submission" date="2019-01" db="EMBL/GenBank/DDBJ databases">
        <title>Pseudolysobacter antarctica gen. nov., sp. nov., isolated from Fildes Peninsula, Antarctica.</title>
        <authorList>
            <person name="Wei Z."/>
            <person name="Peng F."/>
        </authorList>
    </citation>
    <scope>NUCLEOTIDE SEQUENCE [LARGE SCALE GENOMIC DNA]</scope>
    <source>
        <strain evidence="3 4">AQ6-296</strain>
    </source>
</reference>
<dbReference type="InterPro" id="IPR006076">
    <property type="entry name" value="FAD-dep_OxRdtase"/>
</dbReference>
<dbReference type="GO" id="GO:0005737">
    <property type="term" value="C:cytoplasm"/>
    <property type="evidence" value="ECO:0007669"/>
    <property type="project" value="TreeGrafter"/>
</dbReference>
<dbReference type="InterPro" id="IPR036188">
    <property type="entry name" value="FAD/NAD-bd_sf"/>
</dbReference>
<dbReference type="SUPFAM" id="SSF51905">
    <property type="entry name" value="FAD/NAD(P)-binding domain"/>
    <property type="match status" value="1"/>
</dbReference>
<sequence length="369" mass="39373">MVGAGIIGSACAEACAAGGLNTVLIDSDFPGGGITACGMGHIVVMDDSAAQWALTARSRELWMRRAASLPDDIEYDACGTLWIAANRAEMDAVEEKVAMYRQHDVHAQILNSAELARAEPDLISRLSGALLVRDDAVIYPPAAAQHFAANAATLGAVMRFGQRVQVIEPGRIYFVDGTMLDAERIVVAAGLASNDLLPNLPLRARKGHLVISDRYPGRVRHQLVELGYLHSAHASDADSVAFNVQPRRNGQILIGSSRQFDATDTAIDAPLLAHMLERAVGFLPFLRDVQVLRSWTGLRPATRDGLPLIGPSAQHASIWLATGHEGLGITTATATAELIAAQLLGRTCAIPPAPYWPTRFASETTHAVA</sequence>
<dbReference type="Proteomes" id="UP000291562">
    <property type="component" value="Chromosome"/>
</dbReference>
<proteinExistence type="predicted"/>
<dbReference type="PANTHER" id="PTHR13847:SF287">
    <property type="entry name" value="FAD-DEPENDENT OXIDOREDUCTASE DOMAIN-CONTAINING PROTEIN 1"/>
    <property type="match status" value="1"/>
</dbReference>
<keyword evidence="1" id="KW-0560">Oxidoreductase</keyword>
<dbReference type="Pfam" id="PF01266">
    <property type="entry name" value="DAO"/>
    <property type="match status" value="1"/>
</dbReference>
<keyword evidence="4" id="KW-1185">Reference proteome</keyword>
<gene>
    <name evidence="3" type="ORF">ELE36_05360</name>
</gene>
<evidence type="ECO:0000313" key="4">
    <source>
        <dbReference type="Proteomes" id="UP000291562"/>
    </source>
</evidence>
<evidence type="ECO:0000259" key="2">
    <source>
        <dbReference type="Pfam" id="PF01266"/>
    </source>
</evidence>
<evidence type="ECO:0000256" key="1">
    <source>
        <dbReference type="ARBA" id="ARBA00023002"/>
    </source>
</evidence>
<protein>
    <submittedName>
        <fullName evidence="3">FAD-binding oxidoreductase</fullName>
    </submittedName>
</protein>
<name>A0A411HQ01_9GAMM</name>
<dbReference type="Gene3D" id="3.30.9.10">
    <property type="entry name" value="D-Amino Acid Oxidase, subunit A, domain 2"/>
    <property type="match status" value="1"/>
</dbReference>
<dbReference type="Gene3D" id="3.50.50.60">
    <property type="entry name" value="FAD/NAD(P)-binding domain"/>
    <property type="match status" value="1"/>
</dbReference>
<evidence type="ECO:0000313" key="3">
    <source>
        <dbReference type="EMBL" id="QBB72573.1"/>
    </source>
</evidence>
<dbReference type="KEGG" id="xbc:ELE36_05360"/>
<dbReference type="OrthoDB" id="9806257at2"/>
<dbReference type="EMBL" id="CP035704">
    <property type="protein sequence ID" value="QBB72573.1"/>
    <property type="molecule type" value="Genomic_DNA"/>
</dbReference>
<organism evidence="3 4">
    <name type="scientific">Pseudolysobacter antarcticus</name>
    <dbReference type="NCBI Taxonomy" id="2511995"/>
    <lineage>
        <taxon>Bacteria</taxon>
        <taxon>Pseudomonadati</taxon>
        <taxon>Pseudomonadota</taxon>
        <taxon>Gammaproteobacteria</taxon>
        <taxon>Lysobacterales</taxon>
        <taxon>Rhodanobacteraceae</taxon>
        <taxon>Pseudolysobacter</taxon>
    </lineage>
</organism>